<evidence type="ECO:0000313" key="1">
    <source>
        <dbReference type="Proteomes" id="UP000322000"/>
    </source>
</evidence>
<reference evidence="2" key="1">
    <citation type="submission" date="2025-08" db="UniProtKB">
        <authorList>
            <consortium name="RefSeq"/>
        </authorList>
    </citation>
    <scope>IDENTIFICATION</scope>
</reference>
<dbReference type="InParanoid" id="A0A7E5WKP5"/>
<organism evidence="1 2">
    <name type="scientific">Trichoplusia ni</name>
    <name type="common">Cabbage looper</name>
    <dbReference type="NCBI Taxonomy" id="7111"/>
    <lineage>
        <taxon>Eukaryota</taxon>
        <taxon>Metazoa</taxon>
        <taxon>Ecdysozoa</taxon>
        <taxon>Arthropoda</taxon>
        <taxon>Hexapoda</taxon>
        <taxon>Insecta</taxon>
        <taxon>Pterygota</taxon>
        <taxon>Neoptera</taxon>
        <taxon>Endopterygota</taxon>
        <taxon>Lepidoptera</taxon>
        <taxon>Glossata</taxon>
        <taxon>Ditrysia</taxon>
        <taxon>Noctuoidea</taxon>
        <taxon>Noctuidae</taxon>
        <taxon>Plusiinae</taxon>
        <taxon>Trichoplusia</taxon>
    </lineage>
</organism>
<proteinExistence type="predicted"/>
<dbReference type="KEGG" id="tnl:113503215"/>
<dbReference type="OrthoDB" id="7491732at2759"/>
<dbReference type="AlphaFoldDB" id="A0A7E5WKP5"/>
<sequence length="183" mass="21600">MYHTWVKRSIEKIGIPTVSTLADNHIVLRRSMSNVQRFGPCDTDETKRIMYSDYTMVKPRDGRMVYNVSIYSNVEYACVVIRADKLSQIVENSPKIHLRRWCSSRQLTCSNFQFIDIHFYAEVEFDMKLGFSVIAYGREARTISPQKVNRYLNSDIRLPIPDYNETKAIYQHNRAAYPWFRKP</sequence>
<evidence type="ECO:0000313" key="2">
    <source>
        <dbReference type="RefSeq" id="XP_026740902.1"/>
    </source>
</evidence>
<dbReference type="GeneID" id="113503215"/>
<keyword evidence="1" id="KW-1185">Reference proteome</keyword>
<dbReference type="Proteomes" id="UP000322000">
    <property type="component" value="Chromosome 18"/>
</dbReference>
<protein>
    <submittedName>
        <fullName evidence="2">Uncharacterized protein LOC113503215</fullName>
    </submittedName>
</protein>
<dbReference type="RefSeq" id="XP_026740902.1">
    <property type="nucleotide sequence ID" value="XM_026885101.1"/>
</dbReference>
<name>A0A7E5WKP5_TRINI</name>
<gene>
    <name evidence="2" type="primary">LOC113503215</name>
</gene>
<accession>A0A7E5WKP5</accession>